<evidence type="ECO:0000256" key="1">
    <source>
        <dbReference type="ARBA" id="ARBA00009820"/>
    </source>
</evidence>
<dbReference type="CDD" id="cd00383">
    <property type="entry name" value="trans_reg_C"/>
    <property type="match status" value="1"/>
</dbReference>
<dbReference type="InterPro" id="IPR001867">
    <property type="entry name" value="OmpR/PhoB-type_DNA-bd"/>
</dbReference>
<evidence type="ECO:0000256" key="2">
    <source>
        <dbReference type="ARBA" id="ARBA00023125"/>
    </source>
</evidence>
<sequence length="704" mass="79992">MVEFYIGTAHVDMSRSQITTDFGTFSLEPKVMQVLLMLAKNQGEVVTHDTILRAVWPNTVTSANAIQRCIGQLRKVLNDTAQSQLIIATHPKIGYSLIPTVKWRCPDEKESEEYGALSISNQRPVWVNNRLPSMGGVLFLTIAVLIALFMPTSTELTIKSLTPLTATDHIEQKPSFSPNGQYIVFQRFIENCKNQLWGKELSTNVEYLLTKEVGNYGVPRWSPNGERIVFTSAIQCNPAPDNTKVTKALPKQKNEYQECSEIRGISFNLAKSSPQPSTLYHRCDLNTHSQPVWLTAETIAFITKQPQATSITHLNIRTNDTRQLHRVDNKTISALDYSSDQNKLAWVEYKQYLPLELGIYDSNTQSINKVTLDEYESLSYIYHMRWLFNSPLLLVSKNNHLFTIALSGKISSHLQPAADKILYPALNPIKKQLVASMGNFDRDIGQTKWHTRPTQSLNAKTIFARSNVDEFKAKKQPNGALVAFISSRSGNEQVWLYDTSQKKVIQLSHFTHAINLTNILWNANGSALFILAHKRLYLLNLDGKLTTVHTPLPLVDIYQDRGHNQLLVKQLEDKTPTLVQLNLDNQQIHPVYSADADKALFTQNGELFIIENQTIYNVINAKRYEITPLNEIEASGLFTYQGQLYITTSTNDLWLYHPRLEQLTHLANLDSKIDNISDINVPDKTVYFSRFVNIKKELMLLDLE</sequence>
<dbReference type="OrthoDB" id="5693682at2"/>
<evidence type="ECO:0000259" key="5">
    <source>
        <dbReference type="PROSITE" id="PS51755"/>
    </source>
</evidence>
<dbReference type="GO" id="GO:0003677">
    <property type="term" value="F:DNA binding"/>
    <property type="evidence" value="ECO:0007669"/>
    <property type="project" value="UniProtKB-UniRule"/>
</dbReference>
<dbReference type="SUPFAM" id="SSF82171">
    <property type="entry name" value="DPP6 N-terminal domain-like"/>
    <property type="match status" value="2"/>
</dbReference>
<evidence type="ECO:0000256" key="4">
    <source>
        <dbReference type="SAM" id="Phobius"/>
    </source>
</evidence>
<gene>
    <name evidence="6" type="ORF">JF50_09990</name>
</gene>
<dbReference type="SUPFAM" id="SSF46894">
    <property type="entry name" value="C-terminal effector domain of the bipartite response regulators"/>
    <property type="match status" value="1"/>
</dbReference>
<reference evidence="6 7" key="1">
    <citation type="submission" date="2014-12" db="EMBL/GenBank/DDBJ databases">
        <title>Draft Genome Sequence of Pseudoalteromonas luteoviolacea HI1.</title>
        <authorList>
            <person name="Asahina A.Y."/>
            <person name="Hadfield M.G."/>
        </authorList>
    </citation>
    <scope>NUCLEOTIDE SEQUENCE [LARGE SCALE GENOMIC DNA]</scope>
    <source>
        <strain evidence="6 7">HI1</strain>
    </source>
</reference>
<keyword evidence="2 3" id="KW-0238">DNA-binding</keyword>
<feature type="domain" description="OmpR/PhoB-type" evidence="5">
    <location>
        <begin position="1"/>
        <end position="99"/>
    </location>
</feature>
<dbReference type="PANTHER" id="PTHR36842:SF1">
    <property type="entry name" value="PROTEIN TOLB"/>
    <property type="match status" value="1"/>
</dbReference>
<name>A0A0C1MKE1_9GAMM</name>
<feature type="transmembrane region" description="Helical" evidence="4">
    <location>
        <begin position="131"/>
        <end position="150"/>
    </location>
</feature>
<comment type="similarity">
    <text evidence="1">Belongs to the TolB family.</text>
</comment>
<dbReference type="RefSeq" id="WP_039609285.1">
    <property type="nucleotide sequence ID" value="NZ_JWIC01000005.1"/>
</dbReference>
<organism evidence="6 7">
    <name type="scientific">Pseudoalteromonas luteoviolacea</name>
    <dbReference type="NCBI Taxonomy" id="43657"/>
    <lineage>
        <taxon>Bacteria</taxon>
        <taxon>Pseudomonadati</taxon>
        <taxon>Pseudomonadota</taxon>
        <taxon>Gammaproteobacteria</taxon>
        <taxon>Alteromonadales</taxon>
        <taxon>Pseudoalteromonadaceae</taxon>
        <taxon>Pseudoalteromonas</taxon>
    </lineage>
</organism>
<keyword evidence="4" id="KW-0812">Transmembrane</keyword>
<evidence type="ECO:0000256" key="3">
    <source>
        <dbReference type="PROSITE-ProRule" id="PRU01091"/>
    </source>
</evidence>
<dbReference type="PROSITE" id="PS51755">
    <property type="entry name" value="OMPR_PHOB"/>
    <property type="match status" value="1"/>
</dbReference>
<dbReference type="InterPro" id="IPR016032">
    <property type="entry name" value="Sig_transdc_resp-reg_C-effctor"/>
</dbReference>
<dbReference type="Gene3D" id="2.120.10.30">
    <property type="entry name" value="TolB, C-terminal domain"/>
    <property type="match status" value="2"/>
</dbReference>
<proteinExistence type="inferred from homology"/>
<dbReference type="InterPro" id="IPR036388">
    <property type="entry name" value="WH-like_DNA-bd_sf"/>
</dbReference>
<dbReference type="Pfam" id="PF00486">
    <property type="entry name" value="Trans_reg_C"/>
    <property type="match status" value="1"/>
</dbReference>
<dbReference type="Proteomes" id="UP000031327">
    <property type="component" value="Unassembled WGS sequence"/>
</dbReference>
<dbReference type="Pfam" id="PF07676">
    <property type="entry name" value="PD40"/>
    <property type="match status" value="2"/>
</dbReference>
<dbReference type="EMBL" id="JWIC01000005">
    <property type="protein sequence ID" value="KID57514.1"/>
    <property type="molecule type" value="Genomic_DNA"/>
</dbReference>
<keyword evidence="4" id="KW-1133">Transmembrane helix</keyword>
<dbReference type="Gene3D" id="1.10.10.10">
    <property type="entry name" value="Winged helix-like DNA-binding domain superfamily/Winged helix DNA-binding domain"/>
    <property type="match status" value="1"/>
</dbReference>
<feature type="DNA-binding region" description="OmpR/PhoB-type" evidence="3">
    <location>
        <begin position="1"/>
        <end position="99"/>
    </location>
</feature>
<dbReference type="InterPro" id="IPR011042">
    <property type="entry name" value="6-blade_b-propeller_TolB-like"/>
</dbReference>
<dbReference type="InterPro" id="IPR011659">
    <property type="entry name" value="WD40"/>
</dbReference>
<dbReference type="PANTHER" id="PTHR36842">
    <property type="entry name" value="PROTEIN TOLB HOMOLOG"/>
    <property type="match status" value="1"/>
</dbReference>
<evidence type="ECO:0000313" key="7">
    <source>
        <dbReference type="Proteomes" id="UP000031327"/>
    </source>
</evidence>
<dbReference type="AlphaFoldDB" id="A0A0C1MKE1"/>
<accession>A0A0C1MKE1</accession>
<protein>
    <recommendedName>
        <fullName evidence="5">OmpR/PhoB-type domain-containing protein</fullName>
    </recommendedName>
</protein>
<keyword evidence="4" id="KW-0472">Membrane</keyword>
<evidence type="ECO:0000313" key="6">
    <source>
        <dbReference type="EMBL" id="KID57514.1"/>
    </source>
</evidence>
<dbReference type="GO" id="GO:0000160">
    <property type="term" value="P:phosphorelay signal transduction system"/>
    <property type="evidence" value="ECO:0007669"/>
    <property type="project" value="InterPro"/>
</dbReference>
<comment type="caution">
    <text evidence="6">The sequence shown here is derived from an EMBL/GenBank/DDBJ whole genome shotgun (WGS) entry which is preliminary data.</text>
</comment>
<dbReference type="GO" id="GO:0006355">
    <property type="term" value="P:regulation of DNA-templated transcription"/>
    <property type="evidence" value="ECO:0007669"/>
    <property type="project" value="InterPro"/>
</dbReference>
<dbReference type="SMART" id="SM00862">
    <property type="entry name" value="Trans_reg_C"/>
    <property type="match status" value="1"/>
</dbReference>